<comment type="caution">
    <text evidence="2">The sequence shown here is derived from an EMBL/GenBank/DDBJ whole genome shotgun (WGS) entry which is preliminary data.</text>
</comment>
<organism evidence="2 3">
    <name type="scientific">Dactylellina haptotyla (strain CBS 200.50)</name>
    <name type="common">Nematode-trapping fungus</name>
    <name type="synonym">Monacrosporium haptotylum</name>
    <dbReference type="NCBI Taxonomy" id="1284197"/>
    <lineage>
        <taxon>Eukaryota</taxon>
        <taxon>Fungi</taxon>
        <taxon>Dikarya</taxon>
        <taxon>Ascomycota</taxon>
        <taxon>Pezizomycotina</taxon>
        <taxon>Orbiliomycetes</taxon>
        <taxon>Orbiliales</taxon>
        <taxon>Orbiliaceae</taxon>
        <taxon>Dactylellina</taxon>
    </lineage>
</organism>
<dbReference type="EMBL" id="AQGS01000285">
    <property type="protein sequence ID" value="EPS40677.1"/>
    <property type="molecule type" value="Genomic_DNA"/>
</dbReference>
<feature type="compositionally biased region" description="Basic residues" evidence="1">
    <location>
        <begin position="42"/>
        <end position="54"/>
    </location>
</feature>
<dbReference type="AlphaFoldDB" id="S8BZ72"/>
<gene>
    <name evidence="2" type="ORF">H072_5460</name>
</gene>
<dbReference type="Proteomes" id="UP000015100">
    <property type="component" value="Unassembled WGS sequence"/>
</dbReference>
<accession>S8BZ72</accession>
<proteinExistence type="predicted"/>
<name>S8BZ72_DACHA</name>
<reference evidence="2 3" key="1">
    <citation type="journal article" date="2013" name="PLoS Genet.">
        <title>Genomic mechanisms accounting for the adaptation to parasitism in nematode-trapping fungi.</title>
        <authorList>
            <person name="Meerupati T."/>
            <person name="Andersson K.M."/>
            <person name="Friman E."/>
            <person name="Kumar D."/>
            <person name="Tunlid A."/>
            <person name="Ahren D."/>
        </authorList>
    </citation>
    <scope>NUCLEOTIDE SEQUENCE [LARGE SCALE GENOMIC DNA]</scope>
    <source>
        <strain evidence="2 3">CBS 200.50</strain>
    </source>
</reference>
<evidence type="ECO:0000313" key="3">
    <source>
        <dbReference type="Proteomes" id="UP000015100"/>
    </source>
</evidence>
<feature type="region of interest" description="Disordered" evidence="1">
    <location>
        <begin position="1"/>
        <end position="70"/>
    </location>
</feature>
<evidence type="ECO:0000256" key="1">
    <source>
        <dbReference type="SAM" id="MobiDB-lite"/>
    </source>
</evidence>
<evidence type="ECO:0000313" key="2">
    <source>
        <dbReference type="EMBL" id="EPS40677.1"/>
    </source>
</evidence>
<protein>
    <submittedName>
        <fullName evidence="2">Uncharacterized protein</fullName>
    </submittedName>
</protein>
<reference evidence="3" key="2">
    <citation type="submission" date="2013-04" db="EMBL/GenBank/DDBJ databases">
        <title>Genomic mechanisms accounting for the adaptation to parasitism in nematode-trapping fungi.</title>
        <authorList>
            <person name="Ahren D.G."/>
        </authorList>
    </citation>
    <scope>NUCLEOTIDE SEQUENCE [LARGE SCALE GENOMIC DNA]</scope>
    <source>
        <strain evidence="3">CBS 200.50</strain>
    </source>
</reference>
<keyword evidence="3" id="KW-1185">Reference proteome</keyword>
<dbReference type="HOGENOM" id="CLU_1578469_0_0_1"/>
<sequence length="169" mass="18974">MAPRVSKATQSRKKSGPKSKASAKSEPKPKIPRSKNNSKVEKSKKKPPSKKRQPKNVLESKCSENQQREPDWAAFATKFKQYSQDEISKLYSSDKRTARVAIEDCLNNPPLKTTLDANMIPIVETEKRIVTDENGCKLAIEELSPLSKAWVRQLIGPGTIVLVAKQYRP</sequence>